<dbReference type="PANTHER" id="PTHR31845">
    <property type="entry name" value="FINGER DOMAIN PROTEIN, PUTATIVE-RELATED"/>
    <property type="match status" value="1"/>
</dbReference>
<dbReference type="GO" id="GO:0000981">
    <property type="term" value="F:DNA-binding transcription factor activity, RNA polymerase II-specific"/>
    <property type="evidence" value="ECO:0007669"/>
    <property type="project" value="InterPro"/>
</dbReference>
<evidence type="ECO:0000313" key="8">
    <source>
        <dbReference type="EMBL" id="KXH46235.1"/>
    </source>
</evidence>
<keyword evidence="2" id="KW-0805">Transcription regulation</keyword>
<dbReference type="PANTHER" id="PTHR31845:SF10">
    <property type="entry name" value="ZN(II)2CYS6 TRANSCRIPTION FACTOR (EUROFUNG)"/>
    <property type="match status" value="1"/>
</dbReference>
<protein>
    <recommendedName>
        <fullName evidence="7">Zn(2)-C6 fungal-type domain-containing protein</fullName>
    </recommendedName>
</protein>
<keyword evidence="5" id="KW-0539">Nucleus</keyword>
<comment type="subcellular location">
    <subcellularLocation>
        <location evidence="1">Nucleus</location>
    </subcellularLocation>
</comment>
<dbReference type="OrthoDB" id="1600564at2759"/>
<comment type="caution">
    <text evidence="8">The sequence shown here is derived from an EMBL/GenBank/DDBJ whole genome shotgun (WGS) entry which is preliminary data.</text>
</comment>
<feature type="region of interest" description="Disordered" evidence="6">
    <location>
        <begin position="40"/>
        <end position="63"/>
    </location>
</feature>
<dbReference type="InterPro" id="IPR051089">
    <property type="entry name" value="prtT"/>
</dbReference>
<evidence type="ECO:0000256" key="6">
    <source>
        <dbReference type="SAM" id="MobiDB-lite"/>
    </source>
</evidence>
<evidence type="ECO:0000256" key="2">
    <source>
        <dbReference type="ARBA" id="ARBA00023015"/>
    </source>
</evidence>
<dbReference type="InterPro" id="IPR001138">
    <property type="entry name" value="Zn2Cys6_DnaBD"/>
</dbReference>
<reference evidence="8 9" key="1">
    <citation type="submission" date="2014-02" db="EMBL/GenBank/DDBJ databases">
        <title>The genome sequence of Colletotrichum nymphaeae SA-01.</title>
        <authorList>
            <person name="Baroncelli R."/>
            <person name="Thon M.R."/>
        </authorList>
    </citation>
    <scope>NUCLEOTIDE SEQUENCE [LARGE SCALE GENOMIC DNA]</scope>
    <source>
        <strain evidence="8 9">SA-01</strain>
    </source>
</reference>
<dbReference type="InterPro" id="IPR036864">
    <property type="entry name" value="Zn2-C6_fun-type_DNA-bd_sf"/>
</dbReference>
<sequence>MDTDHRTKGPRACTTCAKAKARCISGPDGSNKCERCHRLRKPCGSQTPAPPRAKKEPKPTKVSELEKRLDELTTQLSATTQQPHQGGVGVGVGGRRSSEVATTVANGTVVGSANSPLPPSGSIAPASARIPINCDHLFPPEEVIVVGGEGGWSDTSPAPSASTADDHHTVGSSQADNGGASGMGSTSATANESPWPLNNEQSKVLQVFLDDMQPLYPFVIVPPHMGPTQLAAERPFLWKGIMMTACHLDATKQVLLGEELLQDIVQAAFMKPKKSLDVLQGLQLLIAWYHYNINSYQLTNLLFLARSMCVSLGFKDSPMQLAERGGKGTGLSISFQKPESEARKVQTPEQISAQLELMRAFAGCYYLNTLVFTTNKRPDAFMNTTYLESCCRQIEEAAEYPSDALLVHLFKIQQLAQTISLTLGTESTSFQSLQLPLTMVVQSFQQQLDIFKTSLPEHLKDNVGLLAHISIAQVLLYEIGIPEAQGPASFISHTERLELLWGCCSAAKQFLEIRFPRNHLSLQPRFTCLSSSDFLYVFIVCLKLMTLDQVPGWDLPLVQKHLDLGGVVESQVAHLEVFVAHRSGKFRRAAADAAAARGEEGEATCPATDVPGPKVVDPFVRLTEMLRYFKDIVKGELCGLKSQPAIQDPIQLPANLSDGTQAMIRDLDASFWTGVLGEDAAGTWDVGSMFPSMDWTTT</sequence>
<keyword evidence="3" id="KW-0238">DNA-binding</keyword>
<dbReference type="GO" id="GO:0008270">
    <property type="term" value="F:zinc ion binding"/>
    <property type="evidence" value="ECO:0007669"/>
    <property type="project" value="InterPro"/>
</dbReference>
<dbReference type="PROSITE" id="PS00463">
    <property type="entry name" value="ZN2_CY6_FUNGAL_1"/>
    <property type="match status" value="1"/>
</dbReference>
<feature type="compositionally biased region" description="Low complexity" evidence="6">
    <location>
        <begin position="153"/>
        <end position="163"/>
    </location>
</feature>
<dbReference type="AlphaFoldDB" id="A0A135TDH0"/>
<dbReference type="GO" id="GO:0005634">
    <property type="term" value="C:nucleus"/>
    <property type="evidence" value="ECO:0007669"/>
    <property type="project" value="UniProtKB-SubCell"/>
</dbReference>
<accession>A0A135TDH0</accession>
<feature type="region of interest" description="Disordered" evidence="6">
    <location>
        <begin position="77"/>
        <end position="98"/>
    </location>
</feature>
<dbReference type="GO" id="GO:0000976">
    <property type="term" value="F:transcription cis-regulatory region binding"/>
    <property type="evidence" value="ECO:0007669"/>
    <property type="project" value="TreeGrafter"/>
</dbReference>
<feature type="compositionally biased region" description="Basic and acidic residues" evidence="6">
    <location>
        <begin position="53"/>
        <end position="63"/>
    </location>
</feature>
<gene>
    <name evidence="8" type="ORF">CNYM01_05032</name>
</gene>
<dbReference type="SUPFAM" id="SSF57701">
    <property type="entry name" value="Zn2/Cys6 DNA-binding domain"/>
    <property type="match status" value="1"/>
</dbReference>
<dbReference type="Gene3D" id="4.10.240.10">
    <property type="entry name" value="Zn(2)-C6 fungal-type DNA-binding domain"/>
    <property type="match status" value="1"/>
</dbReference>
<name>A0A135TDH0_9PEZI</name>
<feature type="domain" description="Zn(2)-C6 fungal-type" evidence="7">
    <location>
        <begin position="12"/>
        <end position="43"/>
    </location>
</feature>
<evidence type="ECO:0000313" key="9">
    <source>
        <dbReference type="Proteomes" id="UP000070054"/>
    </source>
</evidence>
<evidence type="ECO:0000259" key="7">
    <source>
        <dbReference type="PROSITE" id="PS00463"/>
    </source>
</evidence>
<evidence type="ECO:0000256" key="3">
    <source>
        <dbReference type="ARBA" id="ARBA00023125"/>
    </source>
</evidence>
<evidence type="ECO:0000256" key="5">
    <source>
        <dbReference type="ARBA" id="ARBA00023242"/>
    </source>
</evidence>
<dbReference type="Proteomes" id="UP000070054">
    <property type="component" value="Unassembled WGS sequence"/>
</dbReference>
<evidence type="ECO:0000256" key="4">
    <source>
        <dbReference type="ARBA" id="ARBA00023163"/>
    </source>
</evidence>
<dbReference type="EMBL" id="JEMN01001151">
    <property type="protein sequence ID" value="KXH46235.1"/>
    <property type="molecule type" value="Genomic_DNA"/>
</dbReference>
<evidence type="ECO:0000256" key="1">
    <source>
        <dbReference type="ARBA" id="ARBA00004123"/>
    </source>
</evidence>
<keyword evidence="9" id="KW-1185">Reference proteome</keyword>
<proteinExistence type="predicted"/>
<organism evidence="8 9">
    <name type="scientific">Colletotrichum nymphaeae SA-01</name>
    <dbReference type="NCBI Taxonomy" id="1460502"/>
    <lineage>
        <taxon>Eukaryota</taxon>
        <taxon>Fungi</taxon>
        <taxon>Dikarya</taxon>
        <taxon>Ascomycota</taxon>
        <taxon>Pezizomycotina</taxon>
        <taxon>Sordariomycetes</taxon>
        <taxon>Hypocreomycetidae</taxon>
        <taxon>Glomerellales</taxon>
        <taxon>Glomerellaceae</taxon>
        <taxon>Colletotrichum</taxon>
        <taxon>Colletotrichum acutatum species complex</taxon>
    </lineage>
</organism>
<feature type="region of interest" description="Disordered" evidence="6">
    <location>
        <begin position="147"/>
        <end position="196"/>
    </location>
</feature>
<dbReference type="CDD" id="cd12148">
    <property type="entry name" value="fungal_TF_MHR"/>
    <property type="match status" value="1"/>
</dbReference>
<keyword evidence="4" id="KW-0804">Transcription</keyword>